<dbReference type="GO" id="GO:0050660">
    <property type="term" value="F:flavin adenine dinucleotide binding"/>
    <property type="evidence" value="ECO:0007669"/>
    <property type="project" value="InterPro"/>
</dbReference>
<dbReference type="Proteomes" id="UP000215459">
    <property type="component" value="Unassembled WGS sequence"/>
</dbReference>
<dbReference type="PANTHER" id="PTHR34934:SF1">
    <property type="entry name" value="FLAVIN-DEPENDENT THYMIDYLATE SYNTHASE"/>
    <property type="match status" value="1"/>
</dbReference>
<dbReference type="OrthoDB" id="9780625at2"/>
<dbReference type="InterPro" id="IPR036098">
    <property type="entry name" value="Thymidylate_synthase_ThyX_sf"/>
</dbReference>
<proteinExistence type="predicted"/>
<evidence type="ECO:0000313" key="3">
    <source>
        <dbReference type="Proteomes" id="UP000215459"/>
    </source>
</evidence>
<dbReference type="EMBL" id="NOWF01000007">
    <property type="protein sequence ID" value="OYD07257.1"/>
    <property type="molecule type" value="Genomic_DNA"/>
</dbReference>
<dbReference type="Gene3D" id="3.30.1360.170">
    <property type="match status" value="2"/>
</dbReference>
<evidence type="ECO:0000313" key="2">
    <source>
        <dbReference type="EMBL" id="OYD07257.1"/>
    </source>
</evidence>
<dbReference type="PANTHER" id="PTHR34934">
    <property type="entry name" value="FLAVIN-DEPENDENT THYMIDYLATE SYNTHASE"/>
    <property type="match status" value="1"/>
</dbReference>
<comment type="caution">
    <text evidence="2">The sequence shown here is derived from an EMBL/GenBank/DDBJ whole genome shotgun (WGS) entry which is preliminary data.</text>
</comment>
<dbReference type="CDD" id="cd20175">
    <property type="entry name" value="ThyX"/>
    <property type="match status" value="2"/>
</dbReference>
<dbReference type="GO" id="GO:0050797">
    <property type="term" value="F:thymidylate synthase (FAD) activity"/>
    <property type="evidence" value="ECO:0007669"/>
    <property type="project" value="InterPro"/>
</dbReference>
<name>A0A235B5T0_9BACL</name>
<dbReference type="PROSITE" id="PS51331">
    <property type="entry name" value="THYX"/>
    <property type="match status" value="2"/>
</dbReference>
<evidence type="ECO:0008006" key="4">
    <source>
        <dbReference type="Google" id="ProtNLM"/>
    </source>
</evidence>
<gene>
    <name evidence="2" type="ORF">CHM34_12815</name>
</gene>
<dbReference type="AlphaFoldDB" id="A0A235B5T0"/>
<feature type="region of interest" description="Disordered" evidence="1">
    <location>
        <begin position="269"/>
        <end position="294"/>
    </location>
</feature>
<keyword evidence="3" id="KW-1185">Reference proteome</keyword>
<reference evidence="2 3" key="1">
    <citation type="submission" date="2017-07" db="EMBL/GenBank/DDBJ databases">
        <title>The genome sequence of Paludifilum halophilum highlights mechanisms for microbial adaptation to high salt environemnts.</title>
        <authorList>
            <person name="Belbahri L."/>
        </authorList>
    </citation>
    <scope>NUCLEOTIDE SEQUENCE [LARGE SCALE GENOMIC DNA]</scope>
    <source>
        <strain evidence="2 3">DSM 102817</strain>
    </source>
</reference>
<protein>
    <recommendedName>
        <fullName evidence="4">Thymidylate synthase</fullName>
    </recommendedName>
</protein>
<dbReference type="GO" id="GO:0004799">
    <property type="term" value="F:thymidylate synthase activity"/>
    <property type="evidence" value="ECO:0007669"/>
    <property type="project" value="TreeGrafter"/>
</dbReference>
<dbReference type="Pfam" id="PF02511">
    <property type="entry name" value="Thy1"/>
    <property type="match status" value="2"/>
</dbReference>
<dbReference type="GO" id="GO:0006231">
    <property type="term" value="P:dTMP biosynthetic process"/>
    <property type="evidence" value="ECO:0007669"/>
    <property type="project" value="InterPro"/>
</dbReference>
<dbReference type="InterPro" id="IPR003669">
    <property type="entry name" value="Thymidylate_synthase_ThyX"/>
</dbReference>
<dbReference type="RefSeq" id="WP_094265000.1">
    <property type="nucleotide sequence ID" value="NZ_NOWF01000007.1"/>
</dbReference>
<accession>A0A235B5T0</accession>
<dbReference type="SUPFAM" id="SSF69796">
    <property type="entry name" value="Thymidylate synthase-complementing protein Thy1"/>
    <property type="match status" value="2"/>
</dbReference>
<dbReference type="GO" id="GO:0070402">
    <property type="term" value="F:NADPH binding"/>
    <property type="evidence" value="ECO:0007669"/>
    <property type="project" value="TreeGrafter"/>
</dbReference>
<evidence type="ECO:0000256" key="1">
    <source>
        <dbReference type="SAM" id="MobiDB-lite"/>
    </source>
</evidence>
<organism evidence="2 3">
    <name type="scientific">Paludifilum halophilum</name>
    <dbReference type="NCBI Taxonomy" id="1642702"/>
    <lineage>
        <taxon>Bacteria</taxon>
        <taxon>Bacillati</taxon>
        <taxon>Bacillota</taxon>
        <taxon>Bacilli</taxon>
        <taxon>Bacillales</taxon>
        <taxon>Thermoactinomycetaceae</taxon>
        <taxon>Paludifilum</taxon>
    </lineage>
</organism>
<sequence>MNDSKNRGIDLSRYVSNLDKNVYAIFNLPEEVIAVIFAYVSRSPASFRENLAKLLRDDELAVGDSAGGMATVYSEKASRFHEKWVVGYGHSSVAEHAVAHLGVEKISRLASAELELANPFNSFTEYSQRYQRPTRGDFYIPPQLQDHPEAKQAYLRLQNRAYDTYEALLKGLIPYLSETLPLQEGETDRRFATRVEKIAFEDARYALTLATHTSLGLTGNGRALRDTLVHLLSSRHAESRNLAREMEREIGTVIPTLLRHVQPSRYIQQTRSGLEAPDLPQPEAGQRGTASAGPSARFIDMPDYEEALDQLCIHLFIEEYQAAYEQATAAIRRLSIAEKERRMDAALQHLQLFDHPLDLFRHLTYHMEMCISEANWHQLLRHNRGTHFSYGQPTVERGYTIPPHIREAGLSEIFAEWMEQADTAFDRMRTSCPSAAPYCVTNAHHRQVTATASLWELYHLINLRTSPEAQWDIRETFRQLLDELKRHHPALARYAQRR</sequence>